<feature type="domain" description="Symplekin/Pta1 N-terminal" evidence="5">
    <location>
        <begin position="92"/>
        <end position="331"/>
    </location>
</feature>
<protein>
    <recommendedName>
        <fullName evidence="5">Symplekin/Pta1 N-terminal domain-containing protein</fullName>
    </recommendedName>
</protein>
<keyword evidence="2" id="KW-0507">mRNA processing</keyword>
<dbReference type="PANTHER" id="PTHR15245:SF20">
    <property type="entry name" value="SYMPLEKIN"/>
    <property type="match status" value="1"/>
</dbReference>
<keyword evidence="7" id="KW-1185">Reference proteome</keyword>
<evidence type="ECO:0000256" key="3">
    <source>
        <dbReference type="ARBA" id="ARBA00023242"/>
    </source>
</evidence>
<accession>A0AAD5RVD8</accession>
<evidence type="ECO:0000313" key="7">
    <source>
        <dbReference type="Proteomes" id="UP001201980"/>
    </source>
</evidence>
<dbReference type="InterPro" id="IPR021850">
    <property type="entry name" value="Symplekin/Pta1"/>
</dbReference>
<evidence type="ECO:0000256" key="2">
    <source>
        <dbReference type="ARBA" id="ARBA00022664"/>
    </source>
</evidence>
<dbReference type="AlphaFoldDB" id="A0AAD5RVD8"/>
<dbReference type="GO" id="GO:0006397">
    <property type="term" value="P:mRNA processing"/>
    <property type="evidence" value="ECO:0007669"/>
    <property type="project" value="UniProtKB-KW"/>
</dbReference>
<comment type="caution">
    <text evidence="6">The sequence shown here is derived from an EMBL/GenBank/DDBJ whole genome shotgun (WGS) entry which is preliminary data.</text>
</comment>
<dbReference type="PANTHER" id="PTHR15245">
    <property type="entry name" value="SYMPLEKIN-RELATED"/>
    <property type="match status" value="1"/>
</dbReference>
<evidence type="ECO:0000259" key="5">
    <source>
        <dbReference type="Pfam" id="PF11935"/>
    </source>
</evidence>
<dbReference type="InterPro" id="IPR032460">
    <property type="entry name" value="Symplekin/Pta1_N"/>
</dbReference>
<dbReference type="SUPFAM" id="SSF48371">
    <property type="entry name" value="ARM repeat"/>
    <property type="match status" value="1"/>
</dbReference>
<name>A0AAD5RVD8_9PEZI</name>
<dbReference type="InterPro" id="IPR011989">
    <property type="entry name" value="ARM-like"/>
</dbReference>
<proteinExistence type="predicted"/>
<dbReference type="Proteomes" id="UP001201980">
    <property type="component" value="Unassembled WGS sequence"/>
</dbReference>
<dbReference type="InterPro" id="IPR016024">
    <property type="entry name" value="ARM-type_fold"/>
</dbReference>
<dbReference type="EMBL" id="JAKWBI020000070">
    <property type="protein sequence ID" value="KAJ2903824.1"/>
    <property type="molecule type" value="Genomic_DNA"/>
</dbReference>
<evidence type="ECO:0000256" key="1">
    <source>
        <dbReference type="ARBA" id="ARBA00004123"/>
    </source>
</evidence>
<feature type="region of interest" description="Disordered" evidence="4">
    <location>
        <begin position="323"/>
        <end position="362"/>
    </location>
</feature>
<reference evidence="6" key="1">
    <citation type="submission" date="2022-07" db="EMBL/GenBank/DDBJ databases">
        <title>Draft genome sequence of Zalerion maritima ATCC 34329, a (micro)plastics degrading marine fungus.</title>
        <authorList>
            <person name="Paco A."/>
            <person name="Goncalves M.F.M."/>
            <person name="Rocha-Santos T.A.P."/>
            <person name="Alves A."/>
        </authorList>
    </citation>
    <scope>NUCLEOTIDE SEQUENCE</scope>
    <source>
        <strain evidence="6">ATCC 34329</strain>
    </source>
</reference>
<keyword evidence="3" id="KW-0539">Nucleus</keyword>
<feature type="compositionally biased region" description="Basic and acidic residues" evidence="4">
    <location>
        <begin position="323"/>
        <end position="334"/>
    </location>
</feature>
<evidence type="ECO:0000256" key="4">
    <source>
        <dbReference type="SAM" id="MobiDB-lite"/>
    </source>
</evidence>
<dbReference type="GO" id="GO:0005847">
    <property type="term" value="C:mRNA cleavage and polyadenylation specificity factor complex"/>
    <property type="evidence" value="ECO:0007669"/>
    <property type="project" value="TreeGrafter"/>
</dbReference>
<gene>
    <name evidence="6" type="ORF">MKZ38_009299</name>
</gene>
<evidence type="ECO:0000313" key="6">
    <source>
        <dbReference type="EMBL" id="KAJ2903824.1"/>
    </source>
</evidence>
<dbReference type="Pfam" id="PF11935">
    <property type="entry name" value="SYMPK_PTA1_N"/>
    <property type="match status" value="1"/>
</dbReference>
<organism evidence="6 7">
    <name type="scientific">Zalerion maritima</name>
    <dbReference type="NCBI Taxonomy" id="339359"/>
    <lineage>
        <taxon>Eukaryota</taxon>
        <taxon>Fungi</taxon>
        <taxon>Dikarya</taxon>
        <taxon>Ascomycota</taxon>
        <taxon>Pezizomycotina</taxon>
        <taxon>Sordariomycetes</taxon>
        <taxon>Lulworthiomycetidae</taxon>
        <taxon>Lulworthiales</taxon>
        <taxon>Lulworthiaceae</taxon>
        <taxon>Zalerion</taxon>
    </lineage>
</organism>
<comment type="subcellular location">
    <subcellularLocation>
        <location evidence="1">Nucleus</location>
    </subcellularLocation>
</comment>
<dbReference type="Gene3D" id="1.25.10.10">
    <property type="entry name" value="Leucine-rich Repeat Variant"/>
    <property type="match status" value="1"/>
</dbReference>
<sequence>MAGSVENAVEDQLQQLNNARKLVLGDTTYYPQIVQSVLPIIQPTHPLPMRRWSADFLAEVFSSPALKISQKESICLLVLETLKNLIQDSNEDAYVLRNAIQTCASIYPLAFNWVLANSYDGPTWERVMAIKTRILQIWDNVPPAIRICCIKFAQRVVLAQTVASSDRQRGDLNINLAMIPQNHPLLDPRHLEAEATGLLDRMLGVLQENSRYEGSYSSSSSDLTNTALVCSSDAILVDATLNSLSILVRTRPGTSNRIMNAILNFNPLKLANSPMTPKTKVLIKSMEKTTRMLVKHLYQRDPHNPNAPRLQQHVERLMRSRAEILDESSRKRPNADGNGQDSKRQKLTPASQPKAPSAPNIEITHLEPGPHSLAELFTLAKDKGLTSFDATQVPLPYAVQITVTALSRAEPTLFMKALDGVRDRLVQMVKAEADINPETAPLGVDDDDDYEPDFDTGEDTEQILNKLDSAPPETIDAKPLGPSLALGSVNLPPAPILNPDMAAKVGQGTVARVFSMMRTLDDSTARKPKTGLSRLAASSLDRESWVTVIARLATRSSAGLETSVKSEDGASSVGSANLNDSIRELLYAYVMEDFRRRIEVAASWLCEEWYCDRVNKKHGLDGPLHYNKWVIKVMDGFIAYLNPADKVFTRFLSEMPELNMEILSRVKRLCRDPAMVQLVTTSLYYLVMTRPPVRNMVLDTFQEIWVEFEDARPFAEKYLAKWRPEFVKAVRAAKQPVSAK</sequence>